<evidence type="ECO:0000313" key="1">
    <source>
        <dbReference type="EMBL" id="PLC59334.1"/>
    </source>
</evidence>
<name>A0A2N4UWC1_9GAMM</name>
<dbReference type="EMBL" id="NPIB01000002">
    <property type="protein sequence ID" value="PLC59334.1"/>
    <property type="molecule type" value="Genomic_DNA"/>
</dbReference>
<evidence type="ECO:0000313" key="2">
    <source>
        <dbReference type="Proteomes" id="UP000234420"/>
    </source>
</evidence>
<comment type="caution">
    <text evidence="1">The sequence shown here is derived from an EMBL/GenBank/DDBJ whole genome shotgun (WGS) entry which is preliminary data.</text>
</comment>
<protein>
    <submittedName>
        <fullName evidence="1">Uncharacterized protein</fullName>
    </submittedName>
</protein>
<gene>
    <name evidence="1" type="ORF">CIK00_03430</name>
</gene>
<accession>A0A2N4UWC1</accession>
<sequence>MFYLTSSGDILRQKNDIFVSVIDNVTFTSYESTSGIRLPLDKGLPISGFLVDQLKPATGILTIDHIHNLSWLTNGQWELANDLIYLEDAVSIRKEFFDTSHGTKPSNFCVANALSLFEVNQSC</sequence>
<organism evidence="1 2">
    <name type="scientific">Photobacterium carnosum</name>
    <dbReference type="NCBI Taxonomy" id="2023717"/>
    <lineage>
        <taxon>Bacteria</taxon>
        <taxon>Pseudomonadati</taxon>
        <taxon>Pseudomonadota</taxon>
        <taxon>Gammaproteobacteria</taxon>
        <taxon>Vibrionales</taxon>
        <taxon>Vibrionaceae</taxon>
        <taxon>Photobacterium</taxon>
    </lineage>
</organism>
<reference evidence="1 2" key="1">
    <citation type="journal article" date="2018" name="Syst. Appl. Microbiol.">
        <title>Photobacterium carnosum sp. nov., isolated from spoiled modified atmosphere packaged poultry meat.</title>
        <authorList>
            <person name="Hilgarth M."/>
            <person name="Fuertes S."/>
            <person name="Ehrmann M."/>
            <person name="Vogel R.F."/>
        </authorList>
    </citation>
    <scope>NUCLEOTIDE SEQUENCE [LARGE SCALE GENOMIC DNA]</scope>
    <source>
        <strain evidence="1 2">TMW 2.2021</strain>
    </source>
</reference>
<keyword evidence="2" id="KW-1185">Reference proteome</keyword>
<dbReference type="GeneID" id="69966028"/>
<proteinExistence type="predicted"/>
<dbReference type="Proteomes" id="UP000234420">
    <property type="component" value="Unassembled WGS sequence"/>
</dbReference>
<dbReference type="AlphaFoldDB" id="A0A2N4UWC1"/>
<dbReference type="RefSeq" id="WP_101767536.1">
    <property type="nucleotide sequence ID" value="NZ_BPPU01000003.1"/>
</dbReference>